<evidence type="ECO:0000256" key="11">
    <source>
        <dbReference type="ARBA" id="ARBA00047652"/>
    </source>
</evidence>
<dbReference type="GO" id="GO:0050660">
    <property type="term" value="F:flavin adenine dinucleotide binding"/>
    <property type="evidence" value="ECO:0007669"/>
    <property type="project" value="InterPro"/>
</dbReference>
<feature type="region of interest" description="Disordered" evidence="14">
    <location>
        <begin position="1"/>
        <end position="21"/>
    </location>
</feature>
<dbReference type="InterPro" id="IPR013785">
    <property type="entry name" value="Aldolase_TIM"/>
</dbReference>
<keyword evidence="6" id="KW-0560">Oxidoreductase</keyword>
<keyword evidence="3" id="KW-0288">FMN</keyword>
<comment type="catalytic activity">
    <reaction evidence="13">
        <text>5,6-dihydrouridine(17) in tRNA + NADP(+) = uridine(17) in tRNA + NADPH + H(+)</text>
        <dbReference type="Rhea" id="RHEA:53368"/>
        <dbReference type="Rhea" id="RHEA-COMP:13541"/>
        <dbReference type="Rhea" id="RHEA-COMP:13542"/>
        <dbReference type="ChEBI" id="CHEBI:15378"/>
        <dbReference type="ChEBI" id="CHEBI:57783"/>
        <dbReference type="ChEBI" id="CHEBI:58349"/>
        <dbReference type="ChEBI" id="CHEBI:65315"/>
        <dbReference type="ChEBI" id="CHEBI:74443"/>
        <dbReference type="EC" id="1.3.1.88"/>
    </reaction>
    <physiologicalReaction direction="right-to-left" evidence="13">
        <dbReference type="Rhea" id="RHEA:53370"/>
    </physiologicalReaction>
</comment>
<evidence type="ECO:0000256" key="10">
    <source>
        <dbReference type="ARBA" id="ARBA00047287"/>
    </source>
</evidence>
<dbReference type="Gene3D" id="3.20.20.70">
    <property type="entry name" value="Aldolase class I"/>
    <property type="match status" value="1"/>
</dbReference>
<dbReference type="Pfam" id="PF01207">
    <property type="entry name" value="Dus"/>
    <property type="match status" value="1"/>
</dbReference>
<keyword evidence="5" id="KW-0521">NADP</keyword>
<evidence type="ECO:0000256" key="2">
    <source>
        <dbReference type="ARBA" id="ARBA00022630"/>
    </source>
</evidence>
<dbReference type="PROSITE" id="PS01136">
    <property type="entry name" value="UPF0034"/>
    <property type="match status" value="1"/>
</dbReference>
<dbReference type="PANTHER" id="PTHR11082:SF5">
    <property type="entry name" value="TRNA-DIHYDROURIDINE(16_17) SYNTHASE [NAD(P)(+)]-LIKE"/>
    <property type="match status" value="1"/>
</dbReference>
<gene>
    <name evidence="16" type="ORF">DBRI00130_LOCUS28045</name>
</gene>
<comment type="cofactor">
    <cofactor evidence="1">
        <name>FMN</name>
        <dbReference type="ChEBI" id="CHEBI:58210"/>
    </cofactor>
</comment>
<dbReference type="InterPro" id="IPR018517">
    <property type="entry name" value="tRNA_hU_synthase_CS"/>
</dbReference>
<evidence type="ECO:0000256" key="5">
    <source>
        <dbReference type="ARBA" id="ARBA00022857"/>
    </source>
</evidence>
<dbReference type="EC" id="1.3.1.88" evidence="9"/>
<dbReference type="EMBL" id="HBNS01035907">
    <property type="protein sequence ID" value="CAE4632240.1"/>
    <property type="molecule type" value="Transcribed_RNA"/>
</dbReference>
<evidence type="ECO:0000259" key="15">
    <source>
        <dbReference type="Pfam" id="PF01207"/>
    </source>
</evidence>
<dbReference type="CDD" id="cd02801">
    <property type="entry name" value="DUS_like_FMN"/>
    <property type="match status" value="1"/>
</dbReference>
<evidence type="ECO:0000256" key="1">
    <source>
        <dbReference type="ARBA" id="ARBA00001917"/>
    </source>
</evidence>
<protein>
    <recommendedName>
        <fullName evidence="9">tRNA-dihydrouridine(16/17) synthase [NAD(P)(+)]</fullName>
        <ecNumber evidence="9">1.3.1.88</ecNumber>
    </recommendedName>
</protein>
<dbReference type="PANTHER" id="PTHR11082">
    <property type="entry name" value="TRNA-DIHYDROURIDINE SYNTHASE"/>
    <property type="match status" value="1"/>
</dbReference>
<organism evidence="16">
    <name type="scientific">Ditylum brightwellii</name>
    <dbReference type="NCBI Taxonomy" id="49249"/>
    <lineage>
        <taxon>Eukaryota</taxon>
        <taxon>Sar</taxon>
        <taxon>Stramenopiles</taxon>
        <taxon>Ochrophyta</taxon>
        <taxon>Bacillariophyta</taxon>
        <taxon>Mediophyceae</taxon>
        <taxon>Lithodesmiophycidae</taxon>
        <taxon>Lithodesmiales</taxon>
        <taxon>Lithodesmiaceae</taxon>
        <taxon>Ditylum</taxon>
    </lineage>
</organism>
<evidence type="ECO:0000256" key="3">
    <source>
        <dbReference type="ARBA" id="ARBA00022643"/>
    </source>
</evidence>
<evidence type="ECO:0000256" key="7">
    <source>
        <dbReference type="ARBA" id="ARBA00023027"/>
    </source>
</evidence>
<dbReference type="GO" id="GO:0017150">
    <property type="term" value="F:tRNA dihydrouridine synthase activity"/>
    <property type="evidence" value="ECO:0007669"/>
    <property type="project" value="InterPro"/>
</dbReference>
<evidence type="ECO:0000256" key="8">
    <source>
        <dbReference type="ARBA" id="ARBA00038313"/>
    </source>
</evidence>
<evidence type="ECO:0000256" key="4">
    <source>
        <dbReference type="ARBA" id="ARBA00022694"/>
    </source>
</evidence>
<accession>A0A7S4S2X4</accession>
<evidence type="ECO:0000256" key="6">
    <source>
        <dbReference type="ARBA" id="ARBA00023002"/>
    </source>
</evidence>
<keyword evidence="4" id="KW-0819">tRNA processing</keyword>
<sequence length="446" mass="50014">MAPSDDLNDAIGASAEGSTREKVDRNWLRNLLRRHHDQYQEQRRMSTSTSDEEKEDDILKDKALIVAPMVDQSDLPFRLLCRKHGANLAFTPMIHARLFITKEAYKKKFWDFIHGTPKEDRPLIAQFCGDDPNVLLEAAKSIEHHVDGVDLNCGCPQGIARRGNYGAYLLEQADTLVNIVKTLSASLTIPVTVKVRLLPTGEARVEDSIRLYHRLVDAGAHMITVHGRTRLQKGRDTGKADWDAIRQVVEAIGDRVPVIANGGIENFDDVKACLRQTKADGVMSSESILEYPPLFTNSHTESTSRQRTGPGRIELSRDYIQYAKINPPNKGGQGSGLKCIRVHIHRFLHADLQSTPNIRDLVCTAQSVEELEQAIDLMEKIHNDAGHVVQEEQKSWYVRHRVVGEDGLSAQDRKFRKDSIMTCDEPEDDSAICVAAMFGNDDNGDY</sequence>
<reference evidence="16" key="1">
    <citation type="submission" date="2021-01" db="EMBL/GenBank/DDBJ databases">
        <authorList>
            <person name="Corre E."/>
            <person name="Pelletier E."/>
            <person name="Niang G."/>
            <person name="Scheremetjew M."/>
            <person name="Finn R."/>
            <person name="Kale V."/>
            <person name="Holt S."/>
            <person name="Cochrane G."/>
            <person name="Meng A."/>
            <person name="Brown T."/>
            <person name="Cohen L."/>
        </authorList>
    </citation>
    <scope>NUCLEOTIDE SEQUENCE</scope>
    <source>
        <strain evidence="16">GSO104</strain>
    </source>
</reference>
<evidence type="ECO:0000256" key="12">
    <source>
        <dbReference type="ARBA" id="ARBA00048934"/>
    </source>
</evidence>
<comment type="similarity">
    <text evidence="8">Belongs to the Dus family. Dus1 subfamily.</text>
</comment>
<keyword evidence="2" id="KW-0285">Flavoprotein</keyword>
<evidence type="ECO:0000256" key="14">
    <source>
        <dbReference type="SAM" id="MobiDB-lite"/>
    </source>
</evidence>
<feature type="domain" description="DUS-like FMN-binding" evidence="15">
    <location>
        <begin position="66"/>
        <end position="375"/>
    </location>
</feature>
<comment type="catalytic activity">
    <reaction evidence="10">
        <text>5,6-dihydrouridine(17) in tRNA + NAD(+) = uridine(17) in tRNA + NADH + H(+)</text>
        <dbReference type="Rhea" id="RHEA:53372"/>
        <dbReference type="Rhea" id="RHEA-COMP:13541"/>
        <dbReference type="Rhea" id="RHEA-COMP:13542"/>
        <dbReference type="ChEBI" id="CHEBI:15378"/>
        <dbReference type="ChEBI" id="CHEBI:57540"/>
        <dbReference type="ChEBI" id="CHEBI:57945"/>
        <dbReference type="ChEBI" id="CHEBI:65315"/>
        <dbReference type="ChEBI" id="CHEBI:74443"/>
        <dbReference type="EC" id="1.3.1.88"/>
    </reaction>
    <physiologicalReaction direction="right-to-left" evidence="10">
        <dbReference type="Rhea" id="RHEA:53374"/>
    </physiologicalReaction>
</comment>
<comment type="catalytic activity">
    <reaction evidence="11">
        <text>5,6-dihydrouridine(16) in tRNA + NADP(+) = uridine(16) in tRNA + NADPH + H(+)</text>
        <dbReference type="Rhea" id="RHEA:53376"/>
        <dbReference type="Rhea" id="RHEA-COMP:13543"/>
        <dbReference type="Rhea" id="RHEA-COMP:13544"/>
        <dbReference type="ChEBI" id="CHEBI:15378"/>
        <dbReference type="ChEBI" id="CHEBI:57783"/>
        <dbReference type="ChEBI" id="CHEBI:58349"/>
        <dbReference type="ChEBI" id="CHEBI:65315"/>
        <dbReference type="ChEBI" id="CHEBI:74443"/>
        <dbReference type="EC" id="1.3.1.88"/>
    </reaction>
    <physiologicalReaction direction="right-to-left" evidence="11">
        <dbReference type="Rhea" id="RHEA:53378"/>
    </physiologicalReaction>
</comment>
<proteinExistence type="inferred from homology"/>
<dbReference type="InterPro" id="IPR035587">
    <property type="entry name" value="DUS-like_FMN-bd"/>
</dbReference>
<keyword evidence="7" id="KW-0520">NAD</keyword>
<evidence type="ECO:0000313" key="16">
    <source>
        <dbReference type="EMBL" id="CAE4632240.1"/>
    </source>
</evidence>
<comment type="catalytic activity">
    <reaction evidence="12">
        <text>5,6-dihydrouridine(16) in tRNA + NAD(+) = uridine(16) in tRNA + NADH + H(+)</text>
        <dbReference type="Rhea" id="RHEA:53380"/>
        <dbReference type="Rhea" id="RHEA-COMP:13543"/>
        <dbReference type="Rhea" id="RHEA-COMP:13544"/>
        <dbReference type="ChEBI" id="CHEBI:15378"/>
        <dbReference type="ChEBI" id="CHEBI:57540"/>
        <dbReference type="ChEBI" id="CHEBI:57945"/>
        <dbReference type="ChEBI" id="CHEBI:65315"/>
        <dbReference type="ChEBI" id="CHEBI:74443"/>
        <dbReference type="EC" id="1.3.1.88"/>
    </reaction>
    <physiologicalReaction direction="right-to-left" evidence="12">
        <dbReference type="Rhea" id="RHEA:53382"/>
    </physiologicalReaction>
</comment>
<dbReference type="AlphaFoldDB" id="A0A7S4S2X4"/>
<name>A0A7S4S2X4_9STRA</name>
<dbReference type="SUPFAM" id="SSF51395">
    <property type="entry name" value="FMN-linked oxidoreductases"/>
    <property type="match status" value="1"/>
</dbReference>
<evidence type="ECO:0000256" key="9">
    <source>
        <dbReference type="ARBA" id="ARBA00038890"/>
    </source>
</evidence>
<evidence type="ECO:0000256" key="13">
    <source>
        <dbReference type="ARBA" id="ARBA00049467"/>
    </source>
</evidence>